<evidence type="ECO:0000313" key="2">
    <source>
        <dbReference type="EMBL" id="KAF9540862.1"/>
    </source>
</evidence>
<dbReference type="InterPro" id="IPR012337">
    <property type="entry name" value="RNaseH-like_sf"/>
</dbReference>
<reference evidence="2" key="1">
    <citation type="journal article" date="2020" name="Fungal Divers.">
        <title>Resolving the Mortierellaceae phylogeny through synthesis of multi-gene phylogenetics and phylogenomics.</title>
        <authorList>
            <person name="Vandepol N."/>
            <person name="Liber J."/>
            <person name="Desiro A."/>
            <person name="Na H."/>
            <person name="Kennedy M."/>
            <person name="Barry K."/>
            <person name="Grigoriev I.V."/>
            <person name="Miller A.N."/>
            <person name="O'Donnell K."/>
            <person name="Stajich J.E."/>
            <person name="Bonito G."/>
        </authorList>
    </citation>
    <scope>NUCLEOTIDE SEQUENCE</scope>
    <source>
        <strain evidence="2">NRRL 2591</strain>
    </source>
</reference>
<accession>A0A9P6F373</accession>
<keyword evidence="3" id="KW-1185">Reference proteome</keyword>
<evidence type="ECO:0000313" key="3">
    <source>
        <dbReference type="Proteomes" id="UP000723463"/>
    </source>
</evidence>
<evidence type="ECO:0008006" key="4">
    <source>
        <dbReference type="Google" id="ProtNLM"/>
    </source>
</evidence>
<protein>
    <recommendedName>
        <fullName evidence="4">RNase H type-1 domain-containing protein</fullName>
    </recommendedName>
</protein>
<sequence length="115" mass="12395">MCAFQDTPVDNPTPHVLHSGGSLLDSGTPEVSQAYGVVDLTQDNPLTVQGRTDGHASSAKAELMGLLAVILSAPPEQDIVVELDNQSVVEQYSCLVENRQNTSPRKRFRSTFVSI</sequence>
<proteinExistence type="predicted"/>
<dbReference type="InterPro" id="IPR036397">
    <property type="entry name" value="RNaseH_sf"/>
</dbReference>
<dbReference type="AlphaFoldDB" id="A0A9P6F373"/>
<dbReference type="Proteomes" id="UP000723463">
    <property type="component" value="Unassembled WGS sequence"/>
</dbReference>
<dbReference type="EMBL" id="JAAAXW010000185">
    <property type="protein sequence ID" value="KAF9540862.1"/>
    <property type="molecule type" value="Genomic_DNA"/>
</dbReference>
<dbReference type="GO" id="GO:0003676">
    <property type="term" value="F:nucleic acid binding"/>
    <property type="evidence" value="ECO:0007669"/>
    <property type="project" value="InterPro"/>
</dbReference>
<organism evidence="2 3">
    <name type="scientific">Mortierella hygrophila</name>
    <dbReference type="NCBI Taxonomy" id="979708"/>
    <lineage>
        <taxon>Eukaryota</taxon>
        <taxon>Fungi</taxon>
        <taxon>Fungi incertae sedis</taxon>
        <taxon>Mucoromycota</taxon>
        <taxon>Mortierellomycotina</taxon>
        <taxon>Mortierellomycetes</taxon>
        <taxon>Mortierellales</taxon>
        <taxon>Mortierellaceae</taxon>
        <taxon>Mortierella</taxon>
    </lineage>
</organism>
<dbReference type="Gene3D" id="3.30.420.10">
    <property type="entry name" value="Ribonuclease H-like superfamily/Ribonuclease H"/>
    <property type="match status" value="1"/>
</dbReference>
<dbReference type="SUPFAM" id="SSF53098">
    <property type="entry name" value="Ribonuclease H-like"/>
    <property type="match status" value="1"/>
</dbReference>
<evidence type="ECO:0000256" key="1">
    <source>
        <dbReference type="SAM" id="MobiDB-lite"/>
    </source>
</evidence>
<gene>
    <name evidence="2" type="ORF">EC957_003668</name>
</gene>
<name>A0A9P6F373_9FUNG</name>
<comment type="caution">
    <text evidence="2">The sequence shown here is derived from an EMBL/GenBank/DDBJ whole genome shotgun (WGS) entry which is preliminary data.</text>
</comment>
<feature type="region of interest" description="Disordered" evidence="1">
    <location>
        <begin position="1"/>
        <end position="28"/>
    </location>
</feature>